<dbReference type="CDD" id="cd11296">
    <property type="entry name" value="O-FucT_like"/>
    <property type="match status" value="1"/>
</dbReference>
<dbReference type="EMBL" id="PDLM01000011">
    <property type="protein sequence ID" value="RDW65990.1"/>
    <property type="molecule type" value="Genomic_DNA"/>
</dbReference>
<keyword evidence="3" id="KW-0119">Carbohydrate metabolism</keyword>
<dbReference type="Gene3D" id="3.40.50.11350">
    <property type="match status" value="1"/>
</dbReference>
<keyword evidence="4" id="KW-0812">Transmembrane</keyword>
<evidence type="ECO:0000313" key="6">
    <source>
        <dbReference type="Proteomes" id="UP000256645"/>
    </source>
</evidence>
<accession>A0A3D8QWD0</accession>
<keyword evidence="6" id="KW-1185">Reference proteome</keyword>
<proteinExistence type="predicted"/>
<protein>
    <submittedName>
        <fullName evidence="5">Uncharacterized protein</fullName>
    </submittedName>
</protein>
<dbReference type="GO" id="GO:0016740">
    <property type="term" value="F:transferase activity"/>
    <property type="evidence" value="ECO:0007669"/>
    <property type="project" value="UniProtKB-KW"/>
</dbReference>
<evidence type="ECO:0000256" key="1">
    <source>
        <dbReference type="ARBA" id="ARBA00022679"/>
    </source>
</evidence>
<reference evidence="5 6" key="1">
    <citation type="journal article" date="2018" name="IMA Fungus">
        <title>IMA Genome-F 9: Draft genome sequence of Annulohypoxylon stygium, Aspergillus mulundensis, Berkeleyomyces basicola (syn. Thielaviopsis basicola), Ceratocystis smalleyi, two Cercospora beticola strains, Coleophoma cylindrospora, Fusarium fracticaudum, Phialophora cf. hyalina, and Morchella septimelata.</title>
        <authorList>
            <person name="Wingfield B.D."/>
            <person name="Bills G.F."/>
            <person name="Dong Y."/>
            <person name="Huang W."/>
            <person name="Nel W.J."/>
            <person name="Swalarsk-Parry B.S."/>
            <person name="Vaghefi N."/>
            <person name="Wilken P.M."/>
            <person name="An Z."/>
            <person name="de Beer Z.W."/>
            <person name="De Vos L."/>
            <person name="Chen L."/>
            <person name="Duong T.A."/>
            <person name="Gao Y."/>
            <person name="Hammerbacher A."/>
            <person name="Kikkert J.R."/>
            <person name="Li Y."/>
            <person name="Li H."/>
            <person name="Li K."/>
            <person name="Li Q."/>
            <person name="Liu X."/>
            <person name="Ma X."/>
            <person name="Naidoo K."/>
            <person name="Pethybridge S.J."/>
            <person name="Sun J."/>
            <person name="Steenkamp E.T."/>
            <person name="van der Nest M.A."/>
            <person name="van Wyk S."/>
            <person name="Wingfield M.J."/>
            <person name="Xiong C."/>
            <person name="Yue Q."/>
            <person name="Zhang X."/>
        </authorList>
    </citation>
    <scope>NUCLEOTIDE SEQUENCE [LARGE SCALE GENOMIC DNA]</scope>
    <source>
        <strain evidence="5 6">BP6252</strain>
    </source>
</reference>
<dbReference type="STRING" id="1849047.A0A3D8QWD0"/>
<evidence type="ECO:0000256" key="4">
    <source>
        <dbReference type="SAM" id="Phobius"/>
    </source>
</evidence>
<sequence length="472" mass="54004">MSTSSPQYGPDAKGALALAVALIVIWTSLINIRQSGFFYHPESSEEQYEVPESVFLREAMNVEFPAPIDYKSIQDVCTRNPSNFQPGLLFSCEEQHGGIGMIRNEILKCIRYAIHGGGALVIPSMSKRNPKDITDIETTVEVPLEYLFERETFIEHLTKGCPGMLLYDRAEDFPNYAQRQREPINLLGGQFEGEYPRTGLRYPRQWRGFFDSWLNEQQIRLNPDTPVHIKIEQSFLEYPVHDDGDAFSRDFGKILSFRKDTKALAAKVLFEMKRQFALPIDPTEAVNPNAFYGAHLRLEKDAVEAWDPEEWRYSRMEDQFQQQFQNLVRTGLSVVYVASGNRTVVDLFAAYLSRRLAEDSSSGLAKDGVRSGNVTVVTKYDLLQGDDRRQLDKMTFDQQGLVDFLIMFKASAFMGVAHSSFPWTVALRRHELSRYANYANLGSDLLKDEYSTIMGMRADYPYVDPFEYGIWP</sequence>
<dbReference type="OrthoDB" id="20368at2759"/>
<keyword evidence="2" id="KW-0294">Fucose metabolism</keyword>
<dbReference type="AlphaFoldDB" id="A0A3D8QWD0"/>
<keyword evidence="1" id="KW-0808">Transferase</keyword>
<keyword evidence="4" id="KW-0472">Membrane</keyword>
<name>A0A3D8QWD0_9HELO</name>
<dbReference type="GO" id="GO:0006004">
    <property type="term" value="P:fucose metabolic process"/>
    <property type="evidence" value="ECO:0007669"/>
    <property type="project" value="UniProtKB-KW"/>
</dbReference>
<organism evidence="5 6">
    <name type="scientific">Coleophoma cylindrospora</name>
    <dbReference type="NCBI Taxonomy" id="1849047"/>
    <lineage>
        <taxon>Eukaryota</taxon>
        <taxon>Fungi</taxon>
        <taxon>Dikarya</taxon>
        <taxon>Ascomycota</taxon>
        <taxon>Pezizomycotina</taxon>
        <taxon>Leotiomycetes</taxon>
        <taxon>Helotiales</taxon>
        <taxon>Dermateaceae</taxon>
        <taxon>Coleophoma</taxon>
    </lineage>
</organism>
<evidence type="ECO:0000256" key="2">
    <source>
        <dbReference type="ARBA" id="ARBA00023253"/>
    </source>
</evidence>
<evidence type="ECO:0000256" key="3">
    <source>
        <dbReference type="ARBA" id="ARBA00023277"/>
    </source>
</evidence>
<gene>
    <name evidence="5" type="ORF">BP6252_09625</name>
</gene>
<evidence type="ECO:0000313" key="5">
    <source>
        <dbReference type="EMBL" id="RDW65990.1"/>
    </source>
</evidence>
<dbReference type="InterPro" id="IPR019378">
    <property type="entry name" value="GDP-Fuc_O-FucTrfase"/>
</dbReference>
<dbReference type="Proteomes" id="UP000256645">
    <property type="component" value="Unassembled WGS sequence"/>
</dbReference>
<keyword evidence="4" id="KW-1133">Transmembrane helix</keyword>
<dbReference type="Pfam" id="PF10250">
    <property type="entry name" value="O-FucT"/>
    <property type="match status" value="1"/>
</dbReference>
<comment type="caution">
    <text evidence="5">The sequence shown here is derived from an EMBL/GenBank/DDBJ whole genome shotgun (WGS) entry which is preliminary data.</text>
</comment>
<feature type="transmembrane region" description="Helical" evidence="4">
    <location>
        <begin position="12"/>
        <end position="32"/>
    </location>
</feature>